<keyword evidence="3" id="KW-0808">Transferase</keyword>
<dbReference type="PANTHER" id="PTHR47514">
    <property type="entry name" value="TRANSKETOLASE N-TERMINAL SECTION-RELATED"/>
    <property type="match status" value="1"/>
</dbReference>
<sequence length="270" mass="29561">MNKENLISVSKNVRKNIIEMLYESKSGHPGGSLSCADILTYLYYEKMNINVNKPKWEERDRFVLSKGHAAPALYSVLTEKGFFPKEELKTLRKTGGLLQGHPDSKHVPGVDVSTGSLGQGISNAVGMALGLKAQKSNSKVYVILGDGELQEGLVWEASMAAAHYKLDNLVAIVDFNGLQIDGKNEEVMGINPLDEKFSGFGFNVIKCDGHDFDSIDEAFKKAEEVKGKPSVIIAKTVKGKGVSFMENQAGWHGQAPNKEQTEQAIMEITK</sequence>
<protein>
    <submittedName>
        <fullName evidence="7">Transketolase</fullName>
    </submittedName>
</protein>
<dbReference type="CDD" id="cd02012">
    <property type="entry name" value="TPP_TK"/>
    <property type="match status" value="1"/>
</dbReference>
<evidence type="ECO:0000256" key="1">
    <source>
        <dbReference type="ARBA" id="ARBA00001964"/>
    </source>
</evidence>
<dbReference type="SUPFAM" id="SSF52518">
    <property type="entry name" value="Thiamin diphosphate-binding fold (THDP-binding)"/>
    <property type="match status" value="1"/>
</dbReference>
<proteinExistence type="inferred from homology"/>
<gene>
    <name evidence="7" type="ORF">A500_18937</name>
</gene>
<dbReference type="InterPro" id="IPR029061">
    <property type="entry name" value="THDP-binding"/>
</dbReference>
<dbReference type="PROSITE" id="PS00801">
    <property type="entry name" value="TRANSKETOLASE_1"/>
    <property type="match status" value="1"/>
</dbReference>
<dbReference type="GO" id="GO:0046872">
    <property type="term" value="F:metal ion binding"/>
    <property type="evidence" value="ECO:0007669"/>
    <property type="project" value="UniProtKB-KW"/>
</dbReference>
<dbReference type="Pfam" id="PF00456">
    <property type="entry name" value="Transketolase_N"/>
    <property type="match status" value="1"/>
</dbReference>
<comment type="caution">
    <text evidence="7">The sequence shown here is derived from an EMBL/GenBank/DDBJ whole genome shotgun (WGS) entry which is preliminary data.</text>
</comment>
<evidence type="ECO:0000313" key="7">
    <source>
        <dbReference type="EMBL" id="EOR20041.1"/>
    </source>
</evidence>
<dbReference type="AlphaFoldDB" id="R9BYJ4"/>
<reference evidence="7 8" key="1">
    <citation type="submission" date="2013-03" db="EMBL/GenBank/DDBJ databases">
        <title>Whole genome shotgun sequencing of Clostridium sartagoforme AAU1.</title>
        <authorList>
            <person name="Joshi C.G."/>
            <person name="Duggirala S.M."/>
            <person name="Nathani N.M."/>
            <person name="Bhatt V.D."/>
            <person name="Patel A.K."/>
            <person name="Pandya P.R."/>
            <person name="KaPatel J.A."/>
        </authorList>
    </citation>
    <scope>NUCLEOTIDE SEQUENCE [LARGE SCALE GENOMIC DNA]</scope>
    <source>
        <strain evidence="7 8">AAU1</strain>
    </source>
</reference>
<dbReference type="EMBL" id="ASRV01000228">
    <property type="protein sequence ID" value="EOR20041.1"/>
    <property type="molecule type" value="Genomic_DNA"/>
</dbReference>
<evidence type="ECO:0000313" key="8">
    <source>
        <dbReference type="Proteomes" id="UP000013988"/>
    </source>
</evidence>
<evidence type="ECO:0000256" key="4">
    <source>
        <dbReference type="ARBA" id="ARBA00022723"/>
    </source>
</evidence>
<evidence type="ECO:0000259" key="6">
    <source>
        <dbReference type="Pfam" id="PF00456"/>
    </source>
</evidence>
<keyword evidence="8" id="KW-1185">Reference proteome</keyword>
<accession>R9BYJ4</accession>
<organism evidence="7 8">
    <name type="scientific">Clostridium sartagoforme AAU1</name>
    <dbReference type="NCBI Taxonomy" id="1202534"/>
    <lineage>
        <taxon>Bacteria</taxon>
        <taxon>Bacillati</taxon>
        <taxon>Bacillota</taxon>
        <taxon>Clostridia</taxon>
        <taxon>Eubacteriales</taxon>
        <taxon>Clostridiaceae</taxon>
        <taxon>Clostridium</taxon>
    </lineage>
</organism>
<dbReference type="PATRIC" id="fig|1202534.3.peg.3777"/>
<comment type="similarity">
    <text evidence="2">Belongs to the transketolase family.</text>
</comment>
<evidence type="ECO:0000256" key="3">
    <source>
        <dbReference type="ARBA" id="ARBA00022679"/>
    </source>
</evidence>
<evidence type="ECO:0000256" key="5">
    <source>
        <dbReference type="ARBA" id="ARBA00023052"/>
    </source>
</evidence>
<dbReference type="GO" id="GO:0016740">
    <property type="term" value="F:transferase activity"/>
    <property type="evidence" value="ECO:0007669"/>
    <property type="project" value="UniProtKB-KW"/>
</dbReference>
<dbReference type="Gene3D" id="3.40.50.970">
    <property type="match status" value="1"/>
</dbReference>
<dbReference type="InterPro" id="IPR049557">
    <property type="entry name" value="Transketolase_CS"/>
</dbReference>
<dbReference type="Proteomes" id="UP000013988">
    <property type="component" value="Unassembled WGS sequence"/>
</dbReference>
<dbReference type="OrthoDB" id="8732661at2"/>
<keyword evidence="5" id="KW-0786">Thiamine pyrophosphate</keyword>
<dbReference type="PANTHER" id="PTHR47514:SF1">
    <property type="entry name" value="TRANSKETOLASE N-TERMINAL SECTION-RELATED"/>
    <property type="match status" value="1"/>
</dbReference>
<name>R9BYJ4_9CLOT</name>
<dbReference type="RefSeq" id="WP_016208995.1">
    <property type="nucleotide sequence ID" value="NZ_ASRV01000228.1"/>
</dbReference>
<comment type="cofactor">
    <cofactor evidence="1">
        <name>thiamine diphosphate</name>
        <dbReference type="ChEBI" id="CHEBI:58937"/>
    </cofactor>
</comment>
<keyword evidence="4" id="KW-0479">Metal-binding</keyword>
<evidence type="ECO:0000256" key="2">
    <source>
        <dbReference type="ARBA" id="ARBA00007131"/>
    </source>
</evidence>
<dbReference type="InterPro" id="IPR005474">
    <property type="entry name" value="Transketolase_N"/>
</dbReference>
<feature type="domain" description="Transketolase N-terminal" evidence="6">
    <location>
        <begin position="12"/>
        <end position="263"/>
    </location>
</feature>